<dbReference type="GO" id="GO:0042791">
    <property type="term" value="P:5S class rRNA transcription by RNA polymerase III"/>
    <property type="evidence" value="ECO:0007669"/>
    <property type="project" value="TreeGrafter"/>
</dbReference>
<sequence length="178" mass="19927">MYNILDFFSPTVPGLGRTLGYLPKMPRLKITHIYLWYIVYGHPLLKLQQQKTPDSKPSSSNMQDKKSENVMPPPCHLTDGCADADNASDPGVEICSTTANIEECTSNTGKEEKAEPVYIDEESWKRCVPPASLHSDFGPGWVVVSDILLCLPLSVFIQVVQVSYKVIYIKYITIIFLS</sequence>
<protein>
    <submittedName>
        <fullName evidence="2">Uncharacterized protein</fullName>
    </submittedName>
</protein>
<dbReference type="OrthoDB" id="68020at2759"/>
<dbReference type="GO" id="GO:0003677">
    <property type="term" value="F:DNA binding"/>
    <property type="evidence" value="ECO:0007669"/>
    <property type="project" value="InterPro"/>
</dbReference>
<proteinExistence type="predicted"/>
<dbReference type="GO" id="GO:0000127">
    <property type="term" value="C:transcription factor TFIIIC complex"/>
    <property type="evidence" value="ECO:0007669"/>
    <property type="project" value="InterPro"/>
</dbReference>
<gene>
    <name evidence="2" type="ORF">AB205_0184240</name>
</gene>
<evidence type="ECO:0000313" key="3">
    <source>
        <dbReference type="Proteomes" id="UP000228934"/>
    </source>
</evidence>
<dbReference type="PANTHER" id="PTHR15180:SF1">
    <property type="entry name" value="GENERAL TRANSCRIPTION FACTOR 3C POLYPEPTIDE 1"/>
    <property type="match status" value="1"/>
</dbReference>
<dbReference type="PANTHER" id="PTHR15180">
    <property type="entry name" value="GENERAL TRANSCRIPTION FACTOR 3C POLYPEPTIDE 1"/>
    <property type="match status" value="1"/>
</dbReference>
<dbReference type="InterPro" id="IPR044210">
    <property type="entry name" value="Tfc3-like"/>
</dbReference>
<evidence type="ECO:0000313" key="2">
    <source>
        <dbReference type="EMBL" id="PIO36700.1"/>
    </source>
</evidence>
<evidence type="ECO:0000256" key="1">
    <source>
        <dbReference type="SAM" id="MobiDB-lite"/>
    </source>
</evidence>
<feature type="region of interest" description="Disordered" evidence="1">
    <location>
        <begin position="49"/>
        <end position="70"/>
    </location>
</feature>
<accession>A0A2G9S982</accession>
<dbReference type="Proteomes" id="UP000228934">
    <property type="component" value="Unassembled WGS sequence"/>
</dbReference>
<dbReference type="AlphaFoldDB" id="A0A2G9S982"/>
<name>A0A2G9S982_AQUCT</name>
<organism evidence="2 3">
    <name type="scientific">Aquarana catesbeiana</name>
    <name type="common">American bullfrog</name>
    <name type="synonym">Rana catesbeiana</name>
    <dbReference type="NCBI Taxonomy" id="8400"/>
    <lineage>
        <taxon>Eukaryota</taxon>
        <taxon>Metazoa</taxon>
        <taxon>Chordata</taxon>
        <taxon>Craniata</taxon>
        <taxon>Vertebrata</taxon>
        <taxon>Euteleostomi</taxon>
        <taxon>Amphibia</taxon>
        <taxon>Batrachia</taxon>
        <taxon>Anura</taxon>
        <taxon>Neobatrachia</taxon>
        <taxon>Ranoidea</taxon>
        <taxon>Ranidae</taxon>
        <taxon>Aquarana</taxon>
    </lineage>
</organism>
<dbReference type="GO" id="GO:0006384">
    <property type="term" value="P:transcription initiation at RNA polymerase III promoter"/>
    <property type="evidence" value="ECO:0007669"/>
    <property type="project" value="InterPro"/>
</dbReference>
<feature type="compositionally biased region" description="Polar residues" evidence="1">
    <location>
        <begin position="49"/>
        <end position="62"/>
    </location>
</feature>
<dbReference type="EMBL" id="KV925152">
    <property type="protein sequence ID" value="PIO36700.1"/>
    <property type="molecule type" value="Genomic_DNA"/>
</dbReference>
<keyword evidence="3" id="KW-1185">Reference proteome</keyword>
<reference evidence="3" key="1">
    <citation type="journal article" date="2017" name="Nat. Commun.">
        <title>The North American bullfrog draft genome provides insight into hormonal regulation of long noncoding RNA.</title>
        <authorList>
            <person name="Hammond S.A."/>
            <person name="Warren R.L."/>
            <person name="Vandervalk B.P."/>
            <person name="Kucuk E."/>
            <person name="Khan H."/>
            <person name="Gibb E.A."/>
            <person name="Pandoh P."/>
            <person name="Kirk H."/>
            <person name="Zhao Y."/>
            <person name="Jones M."/>
            <person name="Mungall A.J."/>
            <person name="Coope R."/>
            <person name="Pleasance S."/>
            <person name="Moore R.A."/>
            <person name="Holt R.A."/>
            <person name="Round J.M."/>
            <person name="Ohora S."/>
            <person name="Walle B.V."/>
            <person name="Veldhoen N."/>
            <person name="Helbing C.C."/>
            <person name="Birol I."/>
        </authorList>
    </citation>
    <scope>NUCLEOTIDE SEQUENCE [LARGE SCALE GENOMIC DNA]</scope>
</reference>